<evidence type="ECO:0000313" key="1">
    <source>
        <dbReference type="EMBL" id="SIS73342.1"/>
    </source>
</evidence>
<accession>A0ABY1KVE9</accession>
<dbReference type="RefSeq" id="WP_076455426.1">
    <property type="nucleotide sequence ID" value="NZ_FTOB01000003.1"/>
</dbReference>
<dbReference type="Proteomes" id="UP000185728">
    <property type="component" value="Unassembled WGS sequence"/>
</dbReference>
<gene>
    <name evidence="1" type="ORF">SAMN05421766_103691</name>
</gene>
<organism evidence="1 2">
    <name type="scientific">Zobellia uliginosa</name>
    <dbReference type="NCBI Taxonomy" id="143224"/>
    <lineage>
        <taxon>Bacteria</taxon>
        <taxon>Pseudomonadati</taxon>
        <taxon>Bacteroidota</taxon>
        <taxon>Flavobacteriia</taxon>
        <taxon>Flavobacteriales</taxon>
        <taxon>Flavobacteriaceae</taxon>
        <taxon>Zobellia</taxon>
    </lineage>
</organism>
<comment type="caution">
    <text evidence="1">The sequence shown here is derived from an EMBL/GenBank/DDBJ whole genome shotgun (WGS) entry which is preliminary data.</text>
</comment>
<dbReference type="EMBL" id="FTOB01000003">
    <property type="protein sequence ID" value="SIS73342.1"/>
    <property type="molecule type" value="Genomic_DNA"/>
</dbReference>
<proteinExistence type="predicted"/>
<sequence>MKTTNNQDEIKALLHTLPKKHRSALIPATQKELEALKYRAIAFGVNKMIINELLDLYTVANNFRYEAVLEFHSCTDDSIFEWWEDGELWLGQNDYNTLRWVHGKFCLGDASNISYTKIMSTLV</sequence>
<name>A0ABY1KVE9_9FLAO</name>
<protein>
    <submittedName>
        <fullName evidence="1">Uncharacterized protein</fullName>
    </submittedName>
</protein>
<keyword evidence="2" id="KW-1185">Reference proteome</keyword>
<reference evidence="1 2" key="1">
    <citation type="submission" date="2017-01" db="EMBL/GenBank/DDBJ databases">
        <authorList>
            <person name="Varghese N."/>
            <person name="Submissions S."/>
        </authorList>
    </citation>
    <scope>NUCLEOTIDE SEQUENCE [LARGE SCALE GENOMIC DNA]</scope>
    <source>
        <strain evidence="1 2">DSM 2061</strain>
    </source>
</reference>
<evidence type="ECO:0000313" key="2">
    <source>
        <dbReference type="Proteomes" id="UP000185728"/>
    </source>
</evidence>